<dbReference type="InterPro" id="IPR036388">
    <property type="entry name" value="WH-like_DNA-bd_sf"/>
</dbReference>
<dbReference type="InterPro" id="IPR014757">
    <property type="entry name" value="Tscrpt_reg_IclR_C"/>
</dbReference>
<dbReference type="Gene3D" id="3.30.450.40">
    <property type="match status" value="1"/>
</dbReference>
<evidence type="ECO:0000313" key="6">
    <source>
        <dbReference type="EMBL" id="RCK52070.1"/>
    </source>
</evidence>
<evidence type="ECO:0000259" key="5">
    <source>
        <dbReference type="PROSITE" id="PS51078"/>
    </source>
</evidence>
<dbReference type="Pfam" id="PF01614">
    <property type="entry name" value="IclR_C"/>
    <property type="match status" value="1"/>
</dbReference>
<dbReference type="PROSITE" id="PS51078">
    <property type="entry name" value="ICLR_ED"/>
    <property type="match status" value="1"/>
</dbReference>
<keyword evidence="3" id="KW-0804">Transcription</keyword>
<dbReference type="PANTHER" id="PTHR30136">
    <property type="entry name" value="HELIX-TURN-HELIX TRANSCRIPTIONAL REGULATOR, ICLR FAMILY"/>
    <property type="match status" value="1"/>
</dbReference>
<name>A0A367XG35_9PROT</name>
<evidence type="ECO:0000313" key="7">
    <source>
        <dbReference type="Proteomes" id="UP000252266"/>
    </source>
</evidence>
<feature type="domain" description="IclR-ED" evidence="5">
    <location>
        <begin position="97"/>
        <end position="275"/>
    </location>
</feature>
<dbReference type="InterPro" id="IPR029016">
    <property type="entry name" value="GAF-like_dom_sf"/>
</dbReference>
<dbReference type="SUPFAM" id="SSF55781">
    <property type="entry name" value="GAF domain-like"/>
    <property type="match status" value="1"/>
</dbReference>
<dbReference type="GO" id="GO:0003677">
    <property type="term" value="F:DNA binding"/>
    <property type="evidence" value="ECO:0007669"/>
    <property type="project" value="UniProtKB-KW"/>
</dbReference>
<dbReference type="GO" id="GO:0003700">
    <property type="term" value="F:DNA-binding transcription factor activity"/>
    <property type="evidence" value="ECO:0007669"/>
    <property type="project" value="TreeGrafter"/>
</dbReference>
<dbReference type="RefSeq" id="WP_062958690.1">
    <property type="nucleotide sequence ID" value="NZ_JPWJ01000002.1"/>
</dbReference>
<sequence>MIKAPSKNIPVADSDIDISDAVDAVDAADTRKGIQSVEVSGVIIAALCDFKFPVPLKDLAAAVDMPPAKVHRYLASLVRIGLAWQDDLTGLYGLGPMALRMGISAIERNDVVMRAGRLLRNLAIELRSSGHLAIWGERGPVLIRTEHGGPPIISTMGLGTVMPLLRSATGQAFLSTMPRGAIEHVIRAEQDILHWDDATVDRLIIETRERGAAVIEGDIVPGLSAISAPVYNLDGAVACCVTLMNPKANYFQPGQPAFDVFLRAIADFTQSWGGKPRDEAEDSQTAIVTGNVTGTIKDRSALSGGRKGV</sequence>
<dbReference type="InterPro" id="IPR005471">
    <property type="entry name" value="Tscrpt_reg_IclR_N"/>
</dbReference>
<reference evidence="6 7" key="1">
    <citation type="submission" date="2014-07" db="EMBL/GenBank/DDBJ databases">
        <title>Draft genome sequence of Thalassospira xiamenensis IB13.</title>
        <authorList>
            <person name="Lai Q."/>
            <person name="Shao Z."/>
        </authorList>
    </citation>
    <scope>NUCLEOTIDE SEQUENCE [LARGE SCALE GENOMIC DNA]</scope>
    <source>
        <strain evidence="6 7">IB13</strain>
    </source>
</reference>
<dbReference type="InterPro" id="IPR050707">
    <property type="entry name" value="HTH_MetabolicPath_Reg"/>
</dbReference>
<dbReference type="Gene3D" id="1.10.10.10">
    <property type="entry name" value="Winged helix-like DNA-binding domain superfamily/Winged helix DNA-binding domain"/>
    <property type="match status" value="1"/>
</dbReference>
<dbReference type="InterPro" id="IPR036390">
    <property type="entry name" value="WH_DNA-bd_sf"/>
</dbReference>
<organism evidence="6 7">
    <name type="scientific">Thalassospira xiamenensis</name>
    <dbReference type="NCBI Taxonomy" id="220697"/>
    <lineage>
        <taxon>Bacteria</taxon>
        <taxon>Pseudomonadati</taxon>
        <taxon>Pseudomonadota</taxon>
        <taxon>Alphaproteobacteria</taxon>
        <taxon>Rhodospirillales</taxon>
        <taxon>Thalassospiraceae</taxon>
        <taxon>Thalassospira</taxon>
    </lineage>
</organism>
<dbReference type="PANTHER" id="PTHR30136:SF8">
    <property type="entry name" value="TRANSCRIPTIONAL REGULATORY PROTEIN"/>
    <property type="match status" value="1"/>
</dbReference>
<dbReference type="SUPFAM" id="SSF46785">
    <property type="entry name" value="Winged helix' DNA-binding domain"/>
    <property type="match status" value="1"/>
</dbReference>
<evidence type="ECO:0000256" key="3">
    <source>
        <dbReference type="ARBA" id="ARBA00023163"/>
    </source>
</evidence>
<dbReference type="PROSITE" id="PS51077">
    <property type="entry name" value="HTH_ICLR"/>
    <property type="match status" value="1"/>
</dbReference>
<evidence type="ECO:0000256" key="1">
    <source>
        <dbReference type="ARBA" id="ARBA00023015"/>
    </source>
</evidence>
<dbReference type="Proteomes" id="UP000252266">
    <property type="component" value="Unassembled WGS sequence"/>
</dbReference>
<dbReference type="Pfam" id="PF09339">
    <property type="entry name" value="HTH_IclR"/>
    <property type="match status" value="1"/>
</dbReference>
<evidence type="ECO:0000259" key="4">
    <source>
        <dbReference type="PROSITE" id="PS51077"/>
    </source>
</evidence>
<dbReference type="AlphaFoldDB" id="A0A367XG35"/>
<proteinExistence type="predicted"/>
<gene>
    <name evidence="6" type="ORF">TH44_06595</name>
</gene>
<protein>
    <submittedName>
        <fullName evidence="6">IclR family transcriptional regulator</fullName>
    </submittedName>
</protein>
<evidence type="ECO:0000256" key="2">
    <source>
        <dbReference type="ARBA" id="ARBA00023125"/>
    </source>
</evidence>
<accession>A0A367XG35</accession>
<keyword evidence="1" id="KW-0805">Transcription regulation</keyword>
<comment type="caution">
    <text evidence="6">The sequence shown here is derived from an EMBL/GenBank/DDBJ whole genome shotgun (WGS) entry which is preliminary data.</text>
</comment>
<dbReference type="GO" id="GO:0045892">
    <property type="term" value="P:negative regulation of DNA-templated transcription"/>
    <property type="evidence" value="ECO:0007669"/>
    <property type="project" value="TreeGrafter"/>
</dbReference>
<dbReference type="EMBL" id="JPWJ01000002">
    <property type="protein sequence ID" value="RCK52070.1"/>
    <property type="molecule type" value="Genomic_DNA"/>
</dbReference>
<dbReference type="SMART" id="SM00346">
    <property type="entry name" value="HTH_ICLR"/>
    <property type="match status" value="1"/>
</dbReference>
<keyword evidence="2" id="KW-0238">DNA-binding</keyword>
<feature type="domain" description="HTH iclR-type" evidence="4">
    <location>
        <begin position="34"/>
        <end position="96"/>
    </location>
</feature>